<name>X0Y0S7_9ZZZZ</name>
<dbReference type="AlphaFoldDB" id="X0Y0S7"/>
<accession>X0Y0S7</accession>
<evidence type="ECO:0000313" key="1">
    <source>
        <dbReference type="EMBL" id="GAG49310.1"/>
    </source>
</evidence>
<organism evidence="1">
    <name type="scientific">marine sediment metagenome</name>
    <dbReference type="NCBI Taxonomy" id="412755"/>
    <lineage>
        <taxon>unclassified sequences</taxon>
        <taxon>metagenomes</taxon>
        <taxon>ecological metagenomes</taxon>
    </lineage>
</organism>
<proteinExistence type="predicted"/>
<protein>
    <submittedName>
        <fullName evidence="1">Uncharacterized protein</fullName>
    </submittedName>
</protein>
<dbReference type="EMBL" id="BARS01053170">
    <property type="protein sequence ID" value="GAG49310.1"/>
    <property type="molecule type" value="Genomic_DNA"/>
</dbReference>
<comment type="caution">
    <text evidence="1">The sequence shown here is derived from an EMBL/GenBank/DDBJ whole genome shotgun (WGS) entry which is preliminary data.</text>
</comment>
<reference evidence="1" key="1">
    <citation type="journal article" date="2014" name="Front. Microbiol.">
        <title>High frequency of phylogenetically diverse reductive dehalogenase-homologous genes in deep subseafloor sedimentary metagenomes.</title>
        <authorList>
            <person name="Kawai M."/>
            <person name="Futagami T."/>
            <person name="Toyoda A."/>
            <person name="Takaki Y."/>
            <person name="Nishi S."/>
            <person name="Hori S."/>
            <person name="Arai W."/>
            <person name="Tsubouchi T."/>
            <person name="Morono Y."/>
            <person name="Uchiyama I."/>
            <person name="Ito T."/>
            <person name="Fujiyama A."/>
            <person name="Inagaki F."/>
            <person name="Takami H."/>
        </authorList>
    </citation>
    <scope>NUCLEOTIDE SEQUENCE</scope>
    <source>
        <strain evidence="1">Expedition CK06-06</strain>
    </source>
</reference>
<gene>
    <name evidence="1" type="ORF">S01H1_78942</name>
</gene>
<sequence>MDARDTDLRVGSEVAFDVNYSALLRAMTSPHVVKEYRRPAARNRSAEGEHLQIANLRSRGPVASLVCRKCRLDYPKPSVAHIDLDSDRPNRA</sequence>